<keyword evidence="1" id="KW-0675">Receptor</keyword>
<protein>
    <submittedName>
        <fullName evidence="1">TonB-dependent receptor</fullName>
    </submittedName>
</protein>
<proteinExistence type="predicted"/>
<dbReference type="InterPro" id="IPR008969">
    <property type="entry name" value="CarboxyPept-like_regulatory"/>
</dbReference>
<dbReference type="Gene3D" id="2.60.40.1120">
    <property type="entry name" value="Carboxypeptidase-like, regulatory domain"/>
    <property type="match status" value="1"/>
</dbReference>
<organism evidence="1 2">
    <name type="scientific">Phocaeicola coprophilus</name>
    <dbReference type="NCBI Taxonomy" id="387090"/>
    <lineage>
        <taxon>Bacteria</taxon>
        <taxon>Pseudomonadati</taxon>
        <taxon>Bacteroidota</taxon>
        <taxon>Bacteroidia</taxon>
        <taxon>Bacteroidales</taxon>
        <taxon>Bacteroidaceae</taxon>
        <taxon>Phocaeicola</taxon>
    </lineage>
</organism>
<evidence type="ECO:0000313" key="2">
    <source>
        <dbReference type="Proteomes" id="UP000283855"/>
    </source>
</evidence>
<dbReference type="EMBL" id="QSFT01000042">
    <property type="protein sequence ID" value="RHA73197.1"/>
    <property type="molecule type" value="Genomic_DNA"/>
</dbReference>
<dbReference type="AlphaFoldDB" id="A0A413SVS5"/>
<dbReference type="Proteomes" id="UP000283855">
    <property type="component" value="Unassembled WGS sequence"/>
</dbReference>
<dbReference type="SUPFAM" id="SSF49464">
    <property type="entry name" value="Carboxypeptidase regulatory domain-like"/>
    <property type="match status" value="1"/>
</dbReference>
<reference evidence="1 2" key="1">
    <citation type="submission" date="2018-08" db="EMBL/GenBank/DDBJ databases">
        <title>A genome reference for cultivated species of the human gut microbiota.</title>
        <authorList>
            <person name="Zou Y."/>
            <person name="Xue W."/>
            <person name="Luo G."/>
        </authorList>
    </citation>
    <scope>NUCLEOTIDE SEQUENCE [LARGE SCALE GENOMIC DNA]</scope>
    <source>
        <strain evidence="1 2">AM42-38</strain>
    </source>
</reference>
<dbReference type="SUPFAM" id="SSF56935">
    <property type="entry name" value="Porins"/>
    <property type="match status" value="1"/>
</dbReference>
<name>A0A413SVS5_9BACT</name>
<dbReference type="Pfam" id="PF13620">
    <property type="entry name" value="CarboxypepD_reg"/>
    <property type="match status" value="1"/>
</dbReference>
<gene>
    <name evidence="1" type="ORF">DW921_13875</name>
</gene>
<evidence type="ECO:0000313" key="1">
    <source>
        <dbReference type="EMBL" id="RHA73197.1"/>
    </source>
</evidence>
<accession>A0A413SVS5</accession>
<sequence>MVALNNQLFMKILGLTICFLFSYVLPITSQVLVKGRVESENDQDVIYASIRLLRPDSSFVQGTITDSIGNYCLRNVYSGDYLLSISSIGYISQWHVFTIENQDKKIPLFTLKKDNILLGEVEVKASSFIRQKDRVLIIPTEHQIKHASTGYDLLYNLMIPGMHVDTQKGSVNTLFGETTLYIDGQKADYKEVRALRPKDIEKIEYFEMPTGKYAGDKTSVNYILKKKNTGGYVALDGMQTIGYLGGDYNANLKVTHKNTNYTLFAGHSMEHNGGVRTDKKEIFYFPKQEISRTTHIDDAELKKDKQYAQLNINNNNDKQTLAGKISFVRQSMPDNYSKSVIEYSNASVNDISSRTETNQITLMPSLNLYGNFKLGQTQVLNVDLTATYTNNEYIRKYSEGNYFSHTKVNENLYDVAFSTDYNIQLKHNNSFGLNFSHLHSISSATYKGDFNDWSHLWTAETLLMGQYNQSFGKVYMSLQLGGDLLQYCLHRNEAKRYLSPHANILLNYQINSEHSILYGLNTGNSNPPMEWINNVSQDLDSLSVKRGNPYLEKTDYYNSYLVYAYQKGKINLQVAGLYFGAINNVFSDYYIENDKLVNTFRTGGNFHQLKGSLAVTYKIIPSLHIKLLGFYRYNKITGKVKQHRNEWGGSMDINYYWRDFAFNIHGKSTEKTLDNYPAFIDTPATYGAFVRWNHKNWMAEVGTDNTFSKYNRIKMYTDMGVYRFHNNSYSETYQKTGYIKVTYTFDFGKSSSKEHRDINTTINSAILKAE</sequence>
<comment type="caution">
    <text evidence="1">The sequence shown here is derived from an EMBL/GenBank/DDBJ whole genome shotgun (WGS) entry which is preliminary data.</text>
</comment>